<dbReference type="PANTHER" id="PTHR43191">
    <property type="entry name" value="RRNA METHYLTRANSFERASE 3"/>
    <property type="match status" value="1"/>
</dbReference>
<dbReference type="PANTHER" id="PTHR43191:SF12">
    <property type="entry name" value="RRNA METHYLASE"/>
    <property type="match status" value="1"/>
</dbReference>
<dbReference type="InterPro" id="IPR029028">
    <property type="entry name" value="Alpha/beta_knot_MTases"/>
</dbReference>
<evidence type="ECO:0000256" key="2">
    <source>
        <dbReference type="ARBA" id="ARBA00022679"/>
    </source>
</evidence>
<evidence type="ECO:0000313" key="4">
    <source>
        <dbReference type="EMBL" id="TCD15372.1"/>
    </source>
</evidence>
<dbReference type="GO" id="GO:0003723">
    <property type="term" value="F:RNA binding"/>
    <property type="evidence" value="ECO:0007669"/>
    <property type="project" value="InterPro"/>
</dbReference>
<dbReference type="AlphaFoldDB" id="A0A4R0PD11"/>
<dbReference type="Gene3D" id="3.30.1330.30">
    <property type="match status" value="1"/>
</dbReference>
<dbReference type="SUPFAM" id="SSF75217">
    <property type="entry name" value="alpha/beta knot"/>
    <property type="match status" value="1"/>
</dbReference>
<sequence length="268" mass="29600">MTDRFPIPIDDPSDPRVEPYRDIRERDLVKRHGMFIAEGRTVLQVLVAQNRFPVRSALILENRLSGVWGLLQELPLEVPVYVATQQVMDAVAGFHIHRGILAIGAIPTTINPLQTVPAQWRTILVLAGISNHDNMGAIFRNAAAFGVDGVLLDGECCDPLYRKALRVSVGGVLKVPFHQFSKFTDIIGLLEGNRISIAALSPSGSEEIAHWTPEERQALVLGSEGHGLDQRWLEKLRTLRIAMDDGFDSVNVATAGALALYRIRSLRT</sequence>
<dbReference type="InterPro" id="IPR029026">
    <property type="entry name" value="tRNA_m1G_MTases_N"/>
</dbReference>
<accession>A0A4R0PD11</accession>
<keyword evidence="1 4" id="KW-0489">Methyltransferase</keyword>
<dbReference type="GO" id="GO:0008173">
    <property type="term" value="F:RNA methyltransferase activity"/>
    <property type="evidence" value="ECO:0007669"/>
    <property type="project" value="InterPro"/>
</dbReference>
<name>A0A4R0PD11_9HYPH</name>
<reference evidence="4 5" key="1">
    <citation type="journal article" date="2015" name="Antonie Van Leeuwenhoek">
        <title>Oricola cellulosilytica gen. nov., sp. nov., a cellulose-degrading bacterium of the family Phyllobacteriaceae isolated from surface seashore water, and emended descriptions of Mesorhizobium loti and Phyllobacterium myrsinacearum.</title>
        <authorList>
            <person name="Hameed A."/>
            <person name="Shahina M."/>
            <person name="Lai W.A."/>
            <person name="Lin S.Y."/>
            <person name="Young L.S."/>
            <person name="Liu Y.C."/>
            <person name="Hsu Y.H."/>
            <person name="Young C.C."/>
        </authorList>
    </citation>
    <scope>NUCLEOTIDE SEQUENCE [LARGE SCALE GENOMIC DNA]</scope>
    <source>
        <strain evidence="4 5">KCTC 52183</strain>
    </source>
</reference>
<dbReference type="Proteomes" id="UP000291301">
    <property type="component" value="Unassembled WGS sequence"/>
</dbReference>
<keyword evidence="2 4" id="KW-0808">Transferase</keyword>
<gene>
    <name evidence="4" type="ORF">E0D97_07530</name>
</gene>
<dbReference type="InterPro" id="IPR051259">
    <property type="entry name" value="rRNA_Methyltransferase"/>
</dbReference>
<proteinExistence type="predicted"/>
<dbReference type="Gene3D" id="3.40.1280.10">
    <property type="match status" value="1"/>
</dbReference>
<dbReference type="Pfam" id="PF00588">
    <property type="entry name" value="SpoU_methylase"/>
    <property type="match status" value="1"/>
</dbReference>
<dbReference type="EMBL" id="SJST01000002">
    <property type="protein sequence ID" value="TCD15372.1"/>
    <property type="molecule type" value="Genomic_DNA"/>
</dbReference>
<dbReference type="OrthoDB" id="3190829at2"/>
<evidence type="ECO:0000259" key="3">
    <source>
        <dbReference type="Pfam" id="PF00588"/>
    </source>
</evidence>
<dbReference type="SUPFAM" id="SSF55315">
    <property type="entry name" value="L30e-like"/>
    <property type="match status" value="1"/>
</dbReference>
<dbReference type="RefSeq" id="WP_131567396.1">
    <property type="nucleotide sequence ID" value="NZ_JAINFK010000004.1"/>
</dbReference>
<keyword evidence="5" id="KW-1185">Reference proteome</keyword>
<dbReference type="CDD" id="cd18095">
    <property type="entry name" value="SpoU-like_rRNA-MTase"/>
    <property type="match status" value="1"/>
</dbReference>
<dbReference type="InterPro" id="IPR029064">
    <property type="entry name" value="Ribosomal_eL30-like_sf"/>
</dbReference>
<dbReference type="GO" id="GO:0032259">
    <property type="term" value="P:methylation"/>
    <property type="evidence" value="ECO:0007669"/>
    <property type="project" value="UniProtKB-KW"/>
</dbReference>
<evidence type="ECO:0000313" key="5">
    <source>
        <dbReference type="Proteomes" id="UP000291301"/>
    </source>
</evidence>
<evidence type="ECO:0000256" key="1">
    <source>
        <dbReference type="ARBA" id="ARBA00022603"/>
    </source>
</evidence>
<protein>
    <submittedName>
        <fullName evidence="4">RNA methyltransferase</fullName>
    </submittedName>
</protein>
<dbReference type="GO" id="GO:0006396">
    <property type="term" value="P:RNA processing"/>
    <property type="evidence" value="ECO:0007669"/>
    <property type="project" value="InterPro"/>
</dbReference>
<comment type="caution">
    <text evidence="4">The sequence shown here is derived from an EMBL/GenBank/DDBJ whole genome shotgun (WGS) entry which is preliminary data.</text>
</comment>
<organism evidence="4 5">
    <name type="scientific">Oricola cellulosilytica</name>
    <dbReference type="NCBI Taxonomy" id="1429082"/>
    <lineage>
        <taxon>Bacteria</taxon>
        <taxon>Pseudomonadati</taxon>
        <taxon>Pseudomonadota</taxon>
        <taxon>Alphaproteobacteria</taxon>
        <taxon>Hyphomicrobiales</taxon>
        <taxon>Ahrensiaceae</taxon>
        <taxon>Oricola</taxon>
    </lineage>
</organism>
<feature type="domain" description="tRNA/rRNA methyltransferase SpoU type" evidence="3">
    <location>
        <begin position="122"/>
        <end position="261"/>
    </location>
</feature>
<dbReference type="InterPro" id="IPR001537">
    <property type="entry name" value="SpoU_MeTrfase"/>
</dbReference>